<evidence type="ECO:0000313" key="4">
    <source>
        <dbReference type="Proteomes" id="UP001629156"/>
    </source>
</evidence>
<reference evidence="3 4" key="1">
    <citation type="submission" date="2024-06" db="EMBL/GenBank/DDBJ databases">
        <authorList>
            <person name="Kaempfer P."/>
            <person name="Viver T."/>
        </authorList>
    </citation>
    <scope>NUCLEOTIDE SEQUENCE [LARGE SCALE GENOMIC DNA]</scope>
    <source>
        <strain evidence="3 4">ST-119</strain>
    </source>
</reference>
<dbReference type="Proteomes" id="UP001629156">
    <property type="component" value="Unassembled WGS sequence"/>
</dbReference>
<evidence type="ECO:0000259" key="2">
    <source>
        <dbReference type="Pfam" id="PF14292"/>
    </source>
</evidence>
<dbReference type="InterPro" id="IPR025970">
    <property type="entry name" value="SusE"/>
</dbReference>
<dbReference type="EMBL" id="JBELPZ010000007">
    <property type="protein sequence ID" value="MFL9844541.1"/>
    <property type="molecule type" value="Genomic_DNA"/>
</dbReference>
<evidence type="ECO:0000313" key="3">
    <source>
        <dbReference type="EMBL" id="MFL9844541.1"/>
    </source>
</evidence>
<accession>A0ABW8YW52</accession>
<sequence length="375" mass="41995">MKTIYSKLLFLFMAVVAISCSDDDRVSHTKVSAVQALYLPEDNRFYDLSAPGSALFEWEGAKAEDNGVVLYDVVFDREGGDFSNPVYVVPADGNGFQKSLNLSFTRLNAIAGMAGIEPENVGKLIWTVRSSKGLNFMMAAVSHTIELQRPGGFPTPDQLYITGTASEEGENTAMALPFKKTGASTFEIYTKLSAGDYKFITRISGTPEEYYIDNTGKLKQDGTTAYSDGDKVYRIRVDFSDGSTNITEVQNVQLWFAPNAEYLFDYTYAGHGTWEALNKYIEFKQESWGRDERYKFKFTMSDGSTSSDEWFGSVNVDNNRPDADSPESYWYMVPVTSDQWNNTFKFASDVDYSNVNAMIDFSGDSQAYTHSFTIL</sequence>
<protein>
    <submittedName>
        <fullName evidence="3">SusE domain-containing protein</fullName>
    </submittedName>
</protein>
<feature type="domain" description="SusE outer membrane protein" evidence="2">
    <location>
        <begin position="27"/>
        <end position="129"/>
    </location>
</feature>
<proteinExistence type="predicted"/>
<feature type="signal peptide" evidence="1">
    <location>
        <begin position="1"/>
        <end position="21"/>
    </location>
</feature>
<dbReference type="Pfam" id="PF14292">
    <property type="entry name" value="SusE"/>
    <property type="match status" value="1"/>
</dbReference>
<comment type="caution">
    <text evidence="3">The sequence shown here is derived from an EMBL/GenBank/DDBJ whole genome shotgun (WGS) entry which is preliminary data.</text>
</comment>
<keyword evidence="1" id="KW-0732">Signal</keyword>
<gene>
    <name evidence="3" type="ORF">ABS766_08925</name>
</gene>
<name>A0ABW8YW52_9FLAO</name>
<dbReference type="RefSeq" id="WP_408084792.1">
    <property type="nucleotide sequence ID" value="NZ_JBELPZ010000007.1"/>
</dbReference>
<organism evidence="3 4">
    <name type="scientific">Flavobacterium rhizosphaerae</name>
    <dbReference type="NCBI Taxonomy" id="3163298"/>
    <lineage>
        <taxon>Bacteria</taxon>
        <taxon>Pseudomonadati</taxon>
        <taxon>Bacteroidota</taxon>
        <taxon>Flavobacteriia</taxon>
        <taxon>Flavobacteriales</taxon>
        <taxon>Flavobacteriaceae</taxon>
        <taxon>Flavobacterium</taxon>
    </lineage>
</organism>
<dbReference type="PROSITE" id="PS51257">
    <property type="entry name" value="PROKAR_LIPOPROTEIN"/>
    <property type="match status" value="1"/>
</dbReference>
<feature type="chain" id="PRO_5045184549" evidence="1">
    <location>
        <begin position="22"/>
        <end position="375"/>
    </location>
</feature>
<evidence type="ECO:0000256" key="1">
    <source>
        <dbReference type="SAM" id="SignalP"/>
    </source>
</evidence>
<keyword evidence="4" id="KW-1185">Reference proteome</keyword>